<proteinExistence type="predicted"/>
<dbReference type="EMBL" id="CAJNOK010031821">
    <property type="protein sequence ID" value="CAF1476746.1"/>
    <property type="molecule type" value="Genomic_DNA"/>
</dbReference>
<dbReference type="Proteomes" id="UP000682733">
    <property type="component" value="Unassembled WGS sequence"/>
</dbReference>
<evidence type="ECO:0000313" key="1">
    <source>
        <dbReference type="EMBL" id="CAF1476746.1"/>
    </source>
</evidence>
<evidence type="ECO:0000313" key="2">
    <source>
        <dbReference type="EMBL" id="CAF4267806.1"/>
    </source>
</evidence>
<name>A0A8S2FIF0_9BILA</name>
<sequence>MDKINSELLQDEVPNYYRYTKIKFLNTLITSSDNASATNSTTAATANDFRTVAQEDLHKKIRAVYERVADQYHIESRHVVECLIRKRKRNDETHFADGSITDFIKDKRQSEQSNDVVAYFKTKLNGTLTDDESSTIKLMYNGYCKKLLLDKADRWNISFRPTDYVWIQTTDNEVSNYIIKFLKKTEFHEL</sequence>
<organism evidence="1 3">
    <name type="scientific">Didymodactylos carnosus</name>
    <dbReference type="NCBI Taxonomy" id="1234261"/>
    <lineage>
        <taxon>Eukaryota</taxon>
        <taxon>Metazoa</taxon>
        <taxon>Spiralia</taxon>
        <taxon>Gnathifera</taxon>
        <taxon>Rotifera</taxon>
        <taxon>Eurotatoria</taxon>
        <taxon>Bdelloidea</taxon>
        <taxon>Philodinida</taxon>
        <taxon>Philodinidae</taxon>
        <taxon>Didymodactylos</taxon>
    </lineage>
</organism>
<gene>
    <name evidence="1" type="ORF">OVA965_LOCUS35887</name>
    <name evidence="2" type="ORF">TMI583_LOCUS36873</name>
</gene>
<dbReference type="Proteomes" id="UP000677228">
    <property type="component" value="Unassembled WGS sequence"/>
</dbReference>
<accession>A0A8S2FIF0</accession>
<dbReference type="EMBL" id="CAJOBA010053729">
    <property type="protein sequence ID" value="CAF4267806.1"/>
    <property type="molecule type" value="Genomic_DNA"/>
</dbReference>
<dbReference type="AlphaFoldDB" id="A0A8S2FIF0"/>
<evidence type="ECO:0000313" key="3">
    <source>
        <dbReference type="Proteomes" id="UP000677228"/>
    </source>
</evidence>
<comment type="caution">
    <text evidence="1">The sequence shown here is derived from an EMBL/GenBank/DDBJ whole genome shotgun (WGS) entry which is preliminary data.</text>
</comment>
<protein>
    <submittedName>
        <fullName evidence="1">Uncharacterized protein</fullName>
    </submittedName>
</protein>
<reference evidence="1" key="1">
    <citation type="submission" date="2021-02" db="EMBL/GenBank/DDBJ databases">
        <authorList>
            <person name="Nowell W R."/>
        </authorList>
    </citation>
    <scope>NUCLEOTIDE SEQUENCE</scope>
</reference>